<dbReference type="EMBL" id="FNCO01000016">
    <property type="protein sequence ID" value="SDI69162.1"/>
    <property type="molecule type" value="Genomic_DNA"/>
</dbReference>
<keyword evidence="1" id="KW-0645">Protease</keyword>
<keyword evidence="9" id="KW-1185">Reference proteome</keyword>
<dbReference type="AlphaFoldDB" id="A0A1G8MMK7"/>
<dbReference type="PANTHER" id="PTHR10953:SF247">
    <property type="entry name" value="SLL6053 PROTEIN"/>
    <property type="match status" value="1"/>
</dbReference>
<dbReference type="GO" id="GO:0008237">
    <property type="term" value="F:metallopeptidase activity"/>
    <property type="evidence" value="ECO:0007669"/>
    <property type="project" value="UniProtKB-KW"/>
</dbReference>
<evidence type="ECO:0000256" key="1">
    <source>
        <dbReference type="ARBA" id="ARBA00022670"/>
    </source>
</evidence>
<dbReference type="GO" id="GO:0004792">
    <property type="term" value="F:thiosulfate-cyanide sulfurtransferase activity"/>
    <property type="evidence" value="ECO:0007669"/>
    <property type="project" value="TreeGrafter"/>
</dbReference>
<evidence type="ECO:0000256" key="2">
    <source>
        <dbReference type="ARBA" id="ARBA00022723"/>
    </source>
</evidence>
<evidence type="ECO:0000256" key="3">
    <source>
        <dbReference type="ARBA" id="ARBA00022801"/>
    </source>
</evidence>
<dbReference type="PANTHER" id="PTHR10953">
    <property type="entry name" value="UBIQUITIN-ACTIVATING ENZYME E1"/>
    <property type="match status" value="1"/>
</dbReference>
<proteinExistence type="predicted"/>
<name>A0A1G8MMK7_9PSED</name>
<reference evidence="9" key="1">
    <citation type="submission" date="2016-10" db="EMBL/GenBank/DDBJ databases">
        <authorList>
            <person name="Varghese N."/>
            <person name="Submissions S."/>
        </authorList>
    </citation>
    <scope>NUCLEOTIDE SEQUENCE [LARGE SCALE GENOMIC DNA]</scope>
    <source>
        <strain evidence="9">ATCC 700689</strain>
    </source>
</reference>
<evidence type="ECO:0000313" key="8">
    <source>
        <dbReference type="EMBL" id="SDI69162.1"/>
    </source>
</evidence>
<evidence type="ECO:0000256" key="4">
    <source>
        <dbReference type="ARBA" id="ARBA00022833"/>
    </source>
</evidence>
<dbReference type="RefSeq" id="WP_062384654.1">
    <property type="nucleotide sequence ID" value="NZ_BBQJ01000025.1"/>
</dbReference>
<keyword evidence="2" id="KW-0479">Metal-binding</keyword>
<dbReference type="Pfam" id="PF14464">
    <property type="entry name" value="Prok-JAB"/>
    <property type="match status" value="1"/>
</dbReference>
<evidence type="ECO:0000256" key="5">
    <source>
        <dbReference type="ARBA" id="ARBA00023049"/>
    </source>
</evidence>
<gene>
    <name evidence="8" type="ORF">SAMN05216605_1165</name>
</gene>
<dbReference type="GO" id="GO:0008641">
    <property type="term" value="F:ubiquitin-like modifier activating enzyme activity"/>
    <property type="evidence" value="ECO:0007669"/>
    <property type="project" value="InterPro"/>
</dbReference>
<dbReference type="Proteomes" id="UP000182894">
    <property type="component" value="Unassembled WGS sequence"/>
</dbReference>
<dbReference type="InterPro" id="IPR000594">
    <property type="entry name" value="ThiF_NAD_FAD-bd"/>
</dbReference>
<evidence type="ECO:0000259" key="7">
    <source>
        <dbReference type="Pfam" id="PF14464"/>
    </source>
</evidence>
<dbReference type="Pfam" id="PF00899">
    <property type="entry name" value="ThiF"/>
    <property type="match status" value="1"/>
</dbReference>
<keyword evidence="4" id="KW-0862">Zinc</keyword>
<dbReference type="SUPFAM" id="SSF69572">
    <property type="entry name" value="Activating enzymes of the ubiquitin-like proteins"/>
    <property type="match status" value="1"/>
</dbReference>
<accession>A0A1G8MMK7</accession>
<keyword evidence="3" id="KW-0378">Hydrolase</keyword>
<keyword evidence="5" id="KW-0482">Metalloprotease</keyword>
<evidence type="ECO:0000313" key="9">
    <source>
        <dbReference type="Proteomes" id="UP000182894"/>
    </source>
</evidence>
<dbReference type="InterPro" id="IPR035985">
    <property type="entry name" value="Ubiquitin-activating_enz"/>
</dbReference>
<dbReference type="GO" id="GO:0046872">
    <property type="term" value="F:metal ion binding"/>
    <property type="evidence" value="ECO:0007669"/>
    <property type="project" value="UniProtKB-KW"/>
</dbReference>
<dbReference type="GO" id="GO:0005737">
    <property type="term" value="C:cytoplasm"/>
    <property type="evidence" value="ECO:0007669"/>
    <property type="project" value="TreeGrafter"/>
</dbReference>
<dbReference type="GO" id="GO:0016779">
    <property type="term" value="F:nucleotidyltransferase activity"/>
    <property type="evidence" value="ECO:0007669"/>
    <property type="project" value="TreeGrafter"/>
</dbReference>
<dbReference type="InterPro" id="IPR028090">
    <property type="entry name" value="JAB_dom_prok"/>
</dbReference>
<dbReference type="Gene3D" id="3.40.50.720">
    <property type="entry name" value="NAD(P)-binding Rossmann-like Domain"/>
    <property type="match status" value="1"/>
</dbReference>
<organism evidence="8 9">
    <name type="scientific">Pseudomonas abietaniphila</name>
    <dbReference type="NCBI Taxonomy" id="89065"/>
    <lineage>
        <taxon>Bacteria</taxon>
        <taxon>Pseudomonadati</taxon>
        <taxon>Pseudomonadota</taxon>
        <taxon>Gammaproteobacteria</taxon>
        <taxon>Pseudomonadales</taxon>
        <taxon>Pseudomonadaceae</taxon>
        <taxon>Pseudomonas</taxon>
    </lineage>
</organism>
<dbReference type="InterPro" id="IPR045886">
    <property type="entry name" value="ThiF/MoeB/HesA"/>
</dbReference>
<feature type="domain" description="THIF-type NAD/FAD binding fold" evidence="6">
    <location>
        <begin position="179"/>
        <end position="310"/>
    </location>
</feature>
<evidence type="ECO:0000259" key="6">
    <source>
        <dbReference type="Pfam" id="PF00899"/>
    </source>
</evidence>
<feature type="domain" description="JAB" evidence="7">
    <location>
        <begin position="14"/>
        <end position="124"/>
    </location>
</feature>
<dbReference type="OrthoDB" id="6377837at2"/>
<sequence length="463" mass="50879">MIANTSLVFAEADHAALREHLFPGDGLEASAVLLCSRFEGTRTKLLLKDWIPVPYEACKVRLVDAITWPGEYLERAIDQAEKEGLTILLTHSHPGGFLEFSQVDDDSDAISVRALCQAIDRAHGSAIMIDSGEMRARLYNSLMVPSFIDLVTVVGHDIHYWWADSRAECPPMAFTSEMKAYLRRLVVAVVGVSGTGSIVAEQVARLGFGRVILIDHDCVELKNLNRILNSTVEHAIASTPKTEMFAQAITRMRGENVAVSINDSLATRHAVLAAAEADVIFSCVDTKEARMIADRLAAAFLIPLFDVGVTIPTYKTVDGHDAIIDVAGRIDYVRPGGPTLEERGVYSPESLHAEYLLRVNKDAHEEQVNLGYFKGIQDEAPSVITLNMRAASACVSEFIARAFPFREEPNSNYARTRFSLSGCEEDYCREDFWPIHANLLLASGCSEPLLGIPSLGRRQSNAA</sequence>
<protein>
    <submittedName>
        <fullName evidence="8">JAB domain-containing protein</fullName>
    </submittedName>
</protein>
<dbReference type="STRING" id="89065.SAMN05216605_1165"/>
<dbReference type="GO" id="GO:0006508">
    <property type="term" value="P:proteolysis"/>
    <property type="evidence" value="ECO:0007669"/>
    <property type="project" value="UniProtKB-KW"/>
</dbReference>